<organism evidence="2 3">
    <name type="scientific">Tanacetum coccineum</name>
    <dbReference type="NCBI Taxonomy" id="301880"/>
    <lineage>
        <taxon>Eukaryota</taxon>
        <taxon>Viridiplantae</taxon>
        <taxon>Streptophyta</taxon>
        <taxon>Embryophyta</taxon>
        <taxon>Tracheophyta</taxon>
        <taxon>Spermatophyta</taxon>
        <taxon>Magnoliopsida</taxon>
        <taxon>eudicotyledons</taxon>
        <taxon>Gunneridae</taxon>
        <taxon>Pentapetalae</taxon>
        <taxon>asterids</taxon>
        <taxon>campanulids</taxon>
        <taxon>Asterales</taxon>
        <taxon>Asteraceae</taxon>
        <taxon>Asteroideae</taxon>
        <taxon>Anthemideae</taxon>
        <taxon>Anthemidinae</taxon>
        <taxon>Tanacetum</taxon>
    </lineage>
</organism>
<sequence length="377" mass="42758">MSMTIQSSVKDKILATSSETSKVENAPAEMLRDLDQQMEKRADDGKANVVTDALSRKERVKPRRVRAMAMTIQYGVRGMIEYEECSISRSEMDEAHAIKFGAGYAACVPFCGQDIVVSSKNILVNVVGIKVEFGYQSLSCDVSNGFGFVFVFCGVHFVHFDGQNDLMKLQLALKKLVSEKGALEILDVTKLSFTDALMFLIIPLAGGVTLLCAVVLHIVEDLVKRCDLRNFWSCLVMRISSLKCVDKAPYYPGFYGDHHDNPLLAKKTKSKLIIWDIWDEEEEYTFIDNYSNFQEEENDVSFLGVEEKLMPVYDTDIECIVEEMVTCGDGVVIYVDHVESLMIQYLSIDDFEEDINTKSHELMWFKKTLLSRLEEVR</sequence>
<accession>A0ABQ5I2I6</accession>
<keyword evidence="1" id="KW-1133">Transmembrane helix</keyword>
<evidence type="ECO:0000313" key="2">
    <source>
        <dbReference type="EMBL" id="GJT93810.1"/>
    </source>
</evidence>
<evidence type="ECO:0000313" key="3">
    <source>
        <dbReference type="Proteomes" id="UP001151760"/>
    </source>
</evidence>
<keyword evidence="1" id="KW-0812">Transmembrane</keyword>
<protein>
    <submittedName>
        <fullName evidence="2">Uncharacterized protein</fullName>
    </submittedName>
</protein>
<dbReference type="Proteomes" id="UP001151760">
    <property type="component" value="Unassembled WGS sequence"/>
</dbReference>
<gene>
    <name evidence="2" type="ORF">Tco_1082655</name>
</gene>
<name>A0ABQ5I2I6_9ASTR</name>
<reference evidence="2" key="2">
    <citation type="submission" date="2022-01" db="EMBL/GenBank/DDBJ databases">
        <authorList>
            <person name="Yamashiro T."/>
            <person name="Shiraishi A."/>
            <person name="Satake H."/>
            <person name="Nakayama K."/>
        </authorList>
    </citation>
    <scope>NUCLEOTIDE SEQUENCE</scope>
</reference>
<proteinExistence type="predicted"/>
<evidence type="ECO:0000256" key="1">
    <source>
        <dbReference type="SAM" id="Phobius"/>
    </source>
</evidence>
<comment type="caution">
    <text evidence="2">The sequence shown here is derived from an EMBL/GenBank/DDBJ whole genome shotgun (WGS) entry which is preliminary data.</text>
</comment>
<reference evidence="2" key="1">
    <citation type="journal article" date="2022" name="Int. J. Mol. Sci.">
        <title>Draft Genome of Tanacetum Coccineum: Genomic Comparison of Closely Related Tanacetum-Family Plants.</title>
        <authorList>
            <person name="Yamashiro T."/>
            <person name="Shiraishi A."/>
            <person name="Nakayama K."/>
            <person name="Satake H."/>
        </authorList>
    </citation>
    <scope>NUCLEOTIDE SEQUENCE</scope>
</reference>
<dbReference type="EMBL" id="BQNB010020238">
    <property type="protein sequence ID" value="GJT93810.1"/>
    <property type="molecule type" value="Genomic_DNA"/>
</dbReference>
<feature type="transmembrane region" description="Helical" evidence="1">
    <location>
        <begin position="196"/>
        <end position="219"/>
    </location>
</feature>
<keyword evidence="1" id="KW-0472">Membrane</keyword>
<keyword evidence="3" id="KW-1185">Reference proteome</keyword>